<evidence type="ECO:0000256" key="5">
    <source>
        <dbReference type="ARBA" id="ARBA00022692"/>
    </source>
</evidence>
<reference evidence="10" key="2">
    <citation type="submission" date="2017-11" db="EMBL/GenBank/DDBJ databases">
        <title>Coralsnake Venomics: Analyses of Venom Gland Transcriptomes and Proteomes of Six Brazilian Taxa.</title>
        <authorList>
            <person name="Aird S.D."/>
            <person name="Jorge da Silva N."/>
            <person name="Qiu L."/>
            <person name="Villar-Briones A."/>
            <person name="Aparecida-Saddi V."/>
            <person name="Campos-Telles M.P."/>
            <person name="Grau M."/>
            <person name="Mikheyev A.S."/>
        </authorList>
    </citation>
    <scope>NUCLEOTIDE SEQUENCE</scope>
    <source>
        <tissue evidence="10">Venom_gland</tissue>
    </source>
</reference>
<evidence type="ECO:0000256" key="8">
    <source>
        <dbReference type="ARBA" id="ARBA00023136"/>
    </source>
</evidence>
<comment type="similarity">
    <text evidence="3">Belongs to the MRAP family.</text>
</comment>
<proteinExistence type="inferred from homology"/>
<feature type="transmembrane region" description="Helical" evidence="9">
    <location>
        <begin position="66"/>
        <end position="89"/>
    </location>
</feature>
<evidence type="ECO:0008006" key="11">
    <source>
        <dbReference type="Google" id="ProtNLM"/>
    </source>
</evidence>
<dbReference type="GO" id="GO:0031783">
    <property type="term" value="F:type 5 melanocortin receptor binding"/>
    <property type="evidence" value="ECO:0007669"/>
    <property type="project" value="TreeGrafter"/>
</dbReference>
<evidence type="ECO:0000256" key="2">
    <source>
        <dbReference type="ARBA" id="ARBA00004389"/>
    </source>
</evidence>
<dbReference type="GO" id="GO:0005886">
    <property type="term" value="C:plasma membrane"/>
    <property type="evidence" value="ECO:0007669"/>
    <property type="project" value="UniProtKB-SubCell"/>
</dbReference>
<evidence type="ECO:0000256" key="4">
    <source>
        <dbReference type="ARBA" id="ARBA00022475"/>
    </source>
</evidence>
<evidence type="ECO:0000313" key="10">
    <source>
        <dbReference type="EMBL" id="LAB56739.1"/>
    </source>
</evidence>
<comment type="subcellular location">
    <subcellularLocation>
        <location evidence="1">Cell membrane</location>
        <topology evidence="1">Single-pass membrane protein</topology>
    </subcellularLocation>
    <subcellularLocation>
        <location evidence="2">Endoplasmic reticulum membrane</location>
        <topology evidence="2">Single-pass membrane protein</topology>
    </subcellularLocation>
</comment>
<dbReference type="PANTHER" id="PTHR28675:SF2">
    <property type="entry name" value="MELANOCORTIN-2 RECEPTOR ACCESSORY PROTEIN"/>
    <property type="match status" value="1"/>
</dbReference>
<keyword evidence="7 9" id="KW-1133">Transmembrane helix</keyword>
<organism evidence="10">
    <name type="scientific">Micrurus surinamensis</name>
    <name type="common">Surinam coral snake</name>
    <dbReference type="NCBI Taxonomy" id="129470"/>
    <lineage>
        <taxon>Eukaryota</taxon>
        <taxon>Metazoa</taxon>
        <taxon>Chordata</taxon>
        <taxon>Craniata</taxon>
        <taxon>Vertebrata</taxon>
        <taxon>Euteleostomi</taxon>
        <taxon>Lepidosauria</taxon>
        <taxon>Squamata</taxon>
        <taxon>Bifurcata</taxon>
        <taxon>Unidentata</taxon>
        <taxon>Episquamata</taxon>
        <taxon>Toxicofera</taxon>
        <taxon>Serpentes</taxon>
        <taxon>Colubroidea</taxon>
        <taxon>Elapidae</taxon>
        <taxon>Elapinae</taxon>
        <taxon>Micrurus</taxon>
    </lineage>
</organism>
<evidence type="ECO:0000256" key="9">
    <source>
        <dbReference type="SAM" id="Phobius"/>
    </source>
</evidence>
<reference evidence="10" key="1">
    <citation type="submission" date="2017-07" db="EMBL/GenBank/DDBJ databases">
        <authorList>
            <person name="Mikheyev A."/>
            <person name="Grau M."/>
        </authorList>
    </citation>
    <scope>NUCLEOTIDE SEQUENCE</scope>
    <source>
        <tissue evidence="10">Venom_gland</tissue>
    </source>
</reference>
<protein>
    <recommendedName>
        <fullName evidence="11">Melanocortin-2 receptor accessory protein</fullName>
    </recommendedName>
</protein>
<dbReference type="AlphaFoldDB" id="A0A2D4PHN2"/>
<evidence type="ECO:0000256" key="1">
    <source>
        <dbReference type="ARBA" id="ARBA00004162"/>
    </source>
</evidence>
<keyword evidence="4" id="KW-1003">Cell membrane</keyword>
<dbReference type="GO" id="GO:0072659">
    <property type="term" value="P:protein localization to plasma membrane"/>
    <property type="evidence" value="ECO:0007669"/>
    <property type="project" value="TreeGrafter"/>
</dbReference>
<dbReference type="GO" id="GO:0031781">
    <property type="term" value="F:type 3 melanocortin receptor binding"/>
    <property type="evidence" value="ECO:0007669"/>
    <property type="project" value="TreeGrafter"/>
</dbReference>
<dbReference type="GO" id="GO:0106070">
    <property type="term" value="P:regulation of adenylate cyclase-activating G protein-coupled receptor signaling pathway"/>
    <property type="evidence" value="ECO:0007669"/>
    <property type="project" value="TreeGrafter"/>
</dbReference>
<dbReference type="InterPro" id="IPR028111">
    <property type="entry name" value="MRAP"/>
</dbReference>
<keyword evidence="5 9" id="KW-0812">Transmembrane</keyword>
<accession>A0A2D4PHN2</accession>
<dbReference type="Pfam" id="PF15183">
    <property type="entry name" value="MRAP"/>
    <property type="match status" value="1"/>
</dbReference>
<name>A0A2D4PHN2_MICSU</name>
<dbReference type="PANTHER" id="PTHR28675">
    <property type="entry name" value="MELANOCORTIN-2 RECEPTOR ACCESSORY PROTEIN 2"/>
    <property type="match status" value="1"/>
</dbReference>
<dbReference type="GO" id="GO:0031782">
    <property type="term" value="F:type 4 melanocortin receptor binding"/>
    <property type="evidence" value="ECO:0007669"/>
    <property type="project" value="TreeGrafter"/>
</dbReference>
<evidence type="ECO:0000256" key="3">
    <source>
        <dbReference type="ARBA" id="ARBA00010063"/>
    </source>
</evidence>
<evidence type="ECO:0000256" key="6">
    <source>
        <dbReference type="ARBA" id="ARBA00022824"/>
    </source>
</evidence>
<sequence>MKIYLHNYSTALWKHCSFVLDLLVQSYLGYTTEMTNSTNDTVRYEYYLDYFDLPPVDASKLIAHRYSIVIGFWIGLISFVAFLFFILFYMSRSGTTSMKTGRSKKFPWNYSETIHQNLVNNDTVRISVDNQGEEIERLCSSNRLPCHHTDNSV</sequence>
<dbReference type="GO" id="GO:0070996">
    <property type="term" value="F:type 1 melanocortin receptor binding"/>
    <property type="evidence" value="ECO:0007669"/>
    <property type="project" value="TreeGrafter"/>
</dbReference>
<dbReference type="GO" id="GO:0005789">
    <property type="term" value="C:endoplasmic reticulum membrane"/>
    <property type="evidence" value="ECO:0007669"/>
    <property type="project" value="UniProtKB-SubCell"/>
</dbReference>
<keyword evidence="6" id="KW-0256">Endoplasmic reticulum</keyword>
<dbReference type="EMBL" id="IACN01064821">
    <property type="protein sequence ID" value="LAB56739.1"/>
    <property type="molecule type" value="Transcribed_RNA"/>
</dbReference>
<dbReference type="GO" id="GO:0030545">
    <property type="term" value="F:signaling receptor regulator activity"/>
    <property type="evidence" value="ECO:0007669"/>
    <property type="project" value="TreeGrafter"/>
</dbReference>
<dbReference type="GO" id="GO:0031780">
    <property type="term" value="F:corticotropin hormone receptor binding"/>
    <property type="evidence" value="ECO:0007669"/>
    <property type="project" value="TreeGrafter"/>
</dbReference>
<keyword evidence="8 9" id="KW-0472">Membrane</keyword>
<evidence type="ECO:0000256" key="7">
    <source>
        <dbReference type="ARBA" id="ARBA00022989"/>
    </source>
</evidence>